<reference evidence="4" key="1">
    <citation type="submission" date="2020-11" db="EMBL/GenBank/DDBJ databases">
        <title>Chlorella ohadii genome sequencing and assembly.</title>
        <authorList>
            <person name="Murik O."/>
            <person name="Treves H."/>
            <person name="Kedem I."/>
            <person name="Shotland Y."/>
            <person name="Kaplan A."/>
        </authorList>
    </citation>
    <scope>NUCLEOTIDE SEQUENCE</scope>
    <source>
        <strain evidence="4">1</strain>
    </source>
</reference>
<dbReference type="GO" id="GO:0009228">
    <property type="term" value="P:thiamine biosynthetic process"/>
    <property type="evidence" value="ECO:0007669"/>
    <property type="project" value="UniProtKB-KW"/>
</dbReference>
<dbReference type="Gene3D" id="3.40.50.300">
    <property type="entry name" value="P-loop containing nucleotide triphosphate hydrolases"/>
    <property type="match status" value="1"/>
</dbReference>
<dbReference type="Proteomes" id="UP001205105">
    <property type="component" value="Unassembled WGS sequence"/>
</dbReference>
<dbReference type="GO" id="GO:0005525">
    <property type="term" value="F:GTP binding"/>
    <property type="evidence" value="ECO:0007669"/>
    <property type="project" value="InterPro"/>
</dbReference>
<feature type="domain" description="Thiamine phosphate synthase/TenI" evidence="3">
    <location>
        <begin position="111"/>
        <end position="271"/>
    </location>
</feature>
<evidence type="ECO:0000256" key="1">
    <source>
        <dbReference type="SAM" id="MobiDB-lite"/>
    </source>
</evidence>
<dbReference type="PANTHER" id="PTHR43681">
    <property type="entry name" value="TRANSMEMBRANE GTPASE FZO"/>
    <property type="match status" value="1"/>
</dbReference>
<dbReference type="AlphaFoldDB" id="A0AAD5DRR5"/>
<evidence type="ECO:0008006" key="6">
    <source>
        <dbReference type="Google" id="ProtNLM"/>
    </source>
</evidence>
<dbReference type="InterPro" id="IPR006073">
    <property type="entry name" value="GTP-bd"/>
</dbReference>
<evidence type="ECO:0000259" key="3">
    <source>
        <dbReference type="Pfam" id="PF02581"/>
    </source>
</evidence>
<accession>A0AAD5DRR5</accession>
<evidence type="ECO:0000313" key="5">
    <source>
        <dbReference type="Proteomes" id="UP001205105"/>
    </source>
</evidence>
<keyword evidence="5" id="KW-1185">Reference proteome</keyword>
<proteinExistence type="predicted"/>
<evidence type="ECO:0000313" key="4">
    <source>
        <dbReference type="EMBL" id="KAI7841283.1"/>
    </source>
</evidence>
<feature type="domain" description="G" evidence="2">
    <location>
        <begin position="390"/>
        <end position="520"/>
    </location>
</feature>
<comment type="caution">
    <text evidence="4">The sequence shown here is derived from an EMBL/GenBank/DDBJ whole genome shotgun (WGS) entry which is preliminary data.</text>
</comment>
<dbReference type="EMBL" id="JADXDR010000065">
    <property type="protein sequence ID" value="KAI7841283.1"/>
    <property type="molecule type" value="Genomic_DNA"/>
</dbReference>
<dbReference type="InterPro" id="IPR036206">
    <property type="entry name" value="ThiamineP_synth_sf"/>
</dbReference>
<dbReference type="InterPro" id="IPR027417">
    <property type="entry name" value="P-loop_NTPase"/>
</dbReference>
<dbReference type="InterPro" id="IPR051943">
    <property type="entry name" value="TRAFAC_Dynamin-like_GTPase"/>
</dbReference>
<dbReference type="GO" id="GO:0010027">
    <property type="term" value="P:thylakoid membrane organization"/>
    <property type="evidence" value="ECO:0007669"/>
    <property type="project" value="TreeGrafter"/>
</dbReference>
<organism evidence="4 5">
    <name type="scientific">Chlorella ohadii</name>
    <dbReference type="NCBI Taxonomy" id="2649997"/>
    <lineage>
        <taxon>Eukaryota</taxon>
        <taxon>Viridiplantae</taxon>
        <taxon>Chlorophyta</taxon>
        <taxon>core chlorophytes</taxon>
        <taxon>Trebouxiophyceae</taxon>
        <taxon>Chlorellales</taxon>
        <taxon>Chlorellaceae</taxon>
        <taxon>Chlorella clade</taxon>
        <taxon>Chlorella</taxon>
    </lineage>
</organism>
<dbReference type="FunFam" id="3.40.50.300:FF:001052">
    <property type="entry name" value="Probable transmembrane GTPase FZO-like, chloroplastic"/>
    <property type="match status" value="1"/>
</dbReference>
<sequence length="939" mass="97829">MHASAAVRSAGLLGSANAHSRPAPFRAAALAPRPASRRSRQHSSIVAGWWPSRQKDSGSGSAGSGGGAASGSGGGVGLFPAGKRQARVQLPALMLAVDAADVLDPDQRAGALDDISAAVAGGATAVVLRQGGEGSGELYEAAVRLKELLRGRAALLVADRTDIVDVVGADGALLSPDGLPTVVAKRMLQGGLALVGRSVDSSEAAAEAAADGANFLILAPPSGGAAPSGAEAAAARQRQRSSASIPVIAVATAAASGGQLGELLAAEVDGLILDLSELSSIAQALTQQRPASASEAAGALLQQLGGEPAAAPAAAAAAAAVGSGGAVAAEAPAAVQLSQLLSTSREELVDAERQLFTEVLSFLDSWCPSLEEAQLLRDAVKQLDELFLLVVLGEFNSGKSAVVNALLGQRYLAEGILPTTNEINVLKHLDPEHVEGSAQDGDGVFTRYLPAELLKEVNVVDTPGTNVILGRQQRLTEEYVPRADLVLFVLSADRPLTESEVRFLQYVRQWGKKVVFVVNKVDILSSATEVDEVVSFVRSNAARVLGVDEPQVLPVSARAAMQAKLAVLGDSNGSSNGALSAAQAAQLASHPAWQRSGFESLERFIFHAESVRLKLESPLFVADALLSAAETQLGQELAVARADAESVRLVRSQLAAFRRDMEKEGQLQRDELQKQVAATAKKASTVVDKMLQLSNVEVITAYLFGKQDSGKLLPVAKQLDEELSGDATAGLKSLVKEHSAWLNSNCQRQLENYRLFAEARAAALGQTLDGVLNTELEGLDSDAEARRRWRQMRQLNTEAEAAAAAPGQTPDAEAALVAVAALDPKTTEVMLEEEVREAVISTAGTAAGAGAFGVLLTAVLPTTVEDLLAMSLAAMDITAKMEAELQHGLAMCEAEVMAFIEPLEQLTVAEVRRLEAAEAGRADLVGSLDRLKQRVANVE</sequence>
<evidence type="ECO:0000259" key="2">
    <source>
        <dbReference type="Pfam" id="PF01926"/>
    </source>
</evidence>
<dbReference type="InterPro" id="IPR013785">
    <property type="entry name" value="Aldolase_TIM"/>
</dbReference>
<feature type="region of interest" description="Disordered" evidence="1">
    <location>
        <begin position="24"/>
        <end position="69"/>
    </location>
</feature>
<dbReference type="SUPFAM" id="SSF52540">
    <property type="entry name" value="P-loop containing nucleoside triphosphate hydrolases"/>
    <property type="match status" value="1"/>
</dbReference>
<protein>
    <recommendedName>
        <fullName evidence="6">G domain-containing protein</fullName>
    </recommendedName>
</protein>
<dbReference type="Gene3D" id="3.20.20.70">
    <property type="entry name" value="Aldolase class I"/>
    <property type="match status" value="1"/>
</dbReference>
<dbReference type="Pfam" id="PF02581">
    <property type="entry name" value="TMP-TENI"/>
    <property type="match status" value="1"/>
</dbReference>
<gene>
    <name evidence="4" type="ORF">COHA_005056</name>
</gene>
<dbReference type="PANTHER" id="PTHR43681:SF1">
    <property type="entry name" value="SARCALUMENIN"/>
    <property type="match status" value="1"/>
</dbReference>
<name>A0AAD5DRR5_9CHLO</name>
<feature type="compositionally biased region" description="Low complexity" evidence="1">
    <location>
        <begin position="24"/>
        <end position="34"/>
    </location>
</feature>
<dbReference type="SUPFAM" id="SSF51391">
    <property type="entry name" value="Thiamin phosphate synthase"/>
    <property type="match status" value="1"/>
</dbReference>
<dbReference type="Pfam" id="PF01926">
    <property type="entry name" value="MMR_HSR1"/>
    <property type="match status" value="1"/>
</dbReference>
<dbReference type="InterPro" id="IPR022998">
    <property type="entry name" value="ThiamineP_synth_TenI"/>
</dbReference>
<feature type="compositionally biased region" description="Gly residues" evidence="1">
    <location>
        <begin position="60"/>
        <end position="69"/>
    </location>
</feature>
<dbReference type="CDD" id="cd09912">
    <property type="entry name" value="DLP_2"/>
    <property type="match status" value="1"/>
</dbReference>
<dbReference type="GO" id="GO:0031969">
    <property type="term" value="C:chloroplast membrane"/>
    <property type="evidence" value="ECO:0007669"/>
    <property type="project" value="TreeGrafter"/>
</dbReference>